<gene>
    <name evidence="4" type="ORF">HAKA00212_LOCUS14626</name>
</gene>
<dbReference type="PANTHER" id="PTHR13069:SF21">
    <property type="entry name" value="ALKYLATED DNA REPAIR PROTEIN ALKB HOMOLOG 8"/>
    <property type="match status" value="1"/>
</dbReference>
<dbReference type="AlphaFoldDB" id="A0A6V1RY07"/>
<dbReference type="GO" id="GO:0005737">
    <property type="term" value="C:cytoplasm"/>
    <property type="evidence" value="ECO:0007669"/>
    <property type="project" value="TreeGrafter"/>
</dbReference>
<dbReference type="GO" id="GO:0008757">
    <property type="term" value="F:S-adenosylmethionine-dependent methyltransferase activity"/>
    <property type="evidence" value="ECO:0007669"/>
    <property type="project" value="InterPro"/>
</dbReference>
<dbReference type="InterPro" id="IPR051422">
    <property type="entry name" value="AlkB_tRNA_MeTrf/Diox"/>
</dbReference>
<keyword evidence="2" id="KW-0808">Transferase</keyword>
<dbReference type="Gene3D" id="3.40.50.150">
    <property type="entry name" value="Vaccinia Virus protein VP39"/>
    <property type="match status" value="1"/>
</dbReference>
<sequence length="228" mass="25918">MENVHSIYESIAGHWNHTRGQRKVLWPGTKSFIESLPPGSLVADIGCGDGKYFGANPEAMVLGCDRSQRLLDICVDKNQFEVICCDALKLPYRDNTFDAVICVAVLHHLSTEVHRINALKELVRITRPGGLIEIQVWAYEQEPDSRRKFDQPDCFVPWHLQRKYASAQDLAAHGPPNQNGLLRLDRYVHAFREGELRGLCARHLGGRARVVQPEGYARSNWHLRLQKT</sequence>
<dbReference type="GO" id="GO:0002098">
    <property type="term" value="P:tRNA wobble uridine modification"/>
    <property type="evidence" value="ECO:0007669"/>
    <property type="project" value="TreeGrafter"/>
</dbReference>
<dbReference type="CDD" id="cd02440">
    <property type="entry name" value="AdoMet_MTases"/>
    <property type="match status" value="1"/>
</dbReference>
<accession>A0A6V1RY07</accession>
<dbReference type="InterPro" id="IPR013216">
    <property type="entry name" value="Methyltransf_11"/>
</dbReference>
<dbReference type="GO" id="GO:0005634">
    <property type="term" value="C:nucleus"/>
    <property type="evidence" value="ECO:0007669"/>
    <property type="project" value="TreeGrafter"/>
</dbReference>
<dbReference type="PANTHER" id="PTHR13069">
    <property type="entry name" value="ALKYLATED DNA REPAIR PROTEIN ALKB HOMOLOG 8"/>
    <property type="match status" value="1"/>
</dbReference>
<dbReference type="GO" id="GO:0000049">
    <property type="term" value="F:tRNA binding"/>
    <property type="evidence" value="ECO:0007669"/>
    <property type="project" value="TreeGrafter"/>
</dbReference>
<evidence type="ECO:0000256" key="2">
    <source>
        <dbReference type="ARBA" id="ARBA00022679"/>
    </source>
</evidence>
<dbReference type="GO" id="GO:0106335">
    <property type="term" value="F:tRNA (5-carboxymethyluridine(34)-5-O)-methyltransferase activity"/>
    <property type="evidence" value="ECO:0007669"/>
    <property type="project" value="TreeGrafter"/>
</dbReference>
<protein>
    <recommendedName>
        <fullName evidence="3">Methyltransferase type 11 domain-containing protein</fullName>
    </recommendedName>
</protein>
<dbReference type="GO" id="GO:0030488">
    <property type="term" value="P:tRNA methylation"/>
    <property type="evidence" value="ECO:0007669"/>
    <property type="project" value="TreeGrafter"/>
</dbReference>
<evidence type="ECO:0000256" key="1">
    <source>
        <dbReference type="ARBA" id="ARBA00022603"/>
    </source>
</evidence>
<dbReference type="SUPFAM" id="SSF53335">
    <property type="entry name" value="S-adenosyl-L-methionine-dependent methyltransferases"/>
    <property type="match status" value="1"/>
</dbReference>
<evidence type="ECO:0000259" key="3">
    <source>
        <dbReference type="Pfam" id="PF08241"/>
    </source>
</evidence>
<feature type="domain" description="Methyltransferase type 11" evidence="3">
    <location>
        <begin position="44"/>
        <end position="132"/>
    </location>
</feature>
<name>A0A6V1RY07_HETAK</name>
<evidence type="ECO:0000313" key="4">
    <source>
        <dbReference type="EMBL" id="CAE0635866.1"/>
    </source>
</evidence>
<dbReference type="EMBL" id="HBIU01031669">
    <property type="protein sequence ID" value="CAE0635866.1"/>
    <property type="molecule type" value="Transcribed_RNA"/>
</dbReference>
<keyword evidence="1" id="KW-0489">Methyltransferase</keyword>
<organism evidence="4">
    <name type="scientific">Heterosigma akashiwo</name>
    <name type="common">Chromophytic alga</name>
    <name type="synonym">Heterosigma carterae</name>
    <dbReference type="NCBI Taxonomy" id="2829"/>
    <lineage>
        <taxon>Eukaryota</taxon>
        <taxon>Sar</taxon>
        <taxon>Stramenopiles</taxon>
        <taxon>Ochrophyta</taxon>
        <taxon>Raphidophyceae</taxon>
        <taxon>Chattonellales</taxon>
        <taxon>Chattonellaceae</taxon>
        <taxon>Heterosigma</taxon>
    </lineage>
</organism>
<dbReference type="Pfam" id="PF08241">
    <property type="entry name" value="Methyltransf_11"/>
    <property type="match status" value="1"/>
</dbReference>
<dbReference type="InterPro" id="IPR029063">
    <property type="entry name" value="SAM-dependent_MTases_sf"/>
</dbReference>
<reference evidence="4" key="1">
    <citation type="submission" date="2021-01" db="EMBL/GenBank/DDBJ databases">
        <authorList>
            <person name="Corre E."/>
            <person name="Pelletier E."/>
            <person name="Niang G."/>
            <person name="Scheremetjew M."/>
            <person name="Finn R."/>
            <person name="Kale V."/>
            <person name="Holt S."/>
            <person name="Cochrane G."/>
            <person name="Meng A."/>
            <person name="Brown T."/>
            <person name="Cohen L."/>
        </authorList>
    </citation>
    <scope>NUCLEOTIDE SEQUENCE</scope>
    <source>
        <strain evidence="4">CCMP3107</strain>
    </source>
</reference>
<proteinExistence type="predicted"/>